<accession>A0ABY3FRG2</accession>
<reference evidence="1 2" key="1">
    <citation type="submission" date="2019-06" db="EMBL/GenBank/DDBJ databases">
        <title>Genome sequence analysis of &gt;100 Bacillus licheniformis strains suggests intrinsic resistance to this species.</title>
        <authorList>
            <person name="Wels M."/>
            <person name="Siezen R.J."/>
            <person name="Johansen E."/>
            <person name="Stuer-Lauridsen B."/>
            <person name="Bjerre K."/>
            <person name="Nielsen B.K.K."/>
        </authorList>
    </citation>
    <scope>NUCLEOTIDE SEQUENCE [LARGE SCALE GENOMIC DNA]</scope>
    <source>
        <strain evidence="1 2">BAC-15381</strain>
    </source>
</reference>
<protein>
    <submittedName>
        <fullName evidence="1">Uncharacterized protein</fullName>
    </submittedName>
</protein>
<comment type="caution">
    <text evidence="1">The sequence shown here is derived from an EMBL/GenBank/DDBJ whole genome shotgun (WGS) entry which is preliminary data.</text>
</comment>
<proteinExistence type="predicted"/>
<dbReference type="EMBL" id="NILF01000064">
    <property type="protein sequence ID" value="TWL34448.1"/>
    <property type="molecule type" value="Genomic_DNA"/>
</dbReference>
<sequence length="40" mass="4576">MTGTLKIYQIEKNRSLIKPLLKKLDGQICISFGSRRKPSI</sequence>
<evidence type="ECO:0000313" key="1">
    <source>
        <dbReference type="EMBL" id="TWL34448.1"/>
    </source>
</evidence>
<name>A0ABY3FRG2_9BACI</name>
<organism evidence="1 2">
    <name type="scientific">Bacillus paralicheniformis</name>
    <dbReference type="NCBI Taxonomy" id="1648923"/>
    <lineage>
        <taxon>Bacteria</taxon>
        <taxon>Bacillati</taxon>
        <taxon>Bacillota</taxon>
        <taxon>Bacilli</taxon>
        <taxon>Bacillales</taxon>
        <taxon>Bacillaceae</taxon>
        <taxon>Bacillus</taxon>
    </lineage>
</organism>
<keyword evidence="2" id="KW-1185">Reference proteome</keyword>
<dbReference type="Proteomes" id="UP000429980">
    <property type="component" value="Unassembled WGS sequence"/>
</dbReference>
<evidence type="ECO:0000313" key="2">
    <source>
        <dbReference type="Proteomes" id="UP000429980"/>
    </source>
</evidence>
<gene>
    <name evidence="1" type="ORF">CHCC15381_0522</name>
</gene>